<dbReference type="GO" id="GO:0005886">
    <property type="term" value="C:plasma membrane"/>
    <property type="evidence" value="ECO:0007669"/>
    <property type="project" value="TreeGrafter"/>
</dbReference>
<dbReference type="Pfam" id="PF00804">
    <property type="entry name" value="Syntaxin"/>
    <property type="match status" value="1"/>
</dbReference>
<dbReference type="PANTHER" id="PTHR19957">
    <property type="entry name" value="SYNTAXIN"/>
    <property type="match status" value="1"/>
</dbReference>
<dbReference type="GO" id="GO:0005484">
    <property type="term" value="F:SNAP receptor activity"/>
    <property type="evidence" value="ECO:0007669"/>
    <property type="project" value="TreeGrafter"/>
</dbReference>
<evidence type="ECO:0000256" key="4">
    <source>
        <dbReference type="ARBA" id="ARBA00022989"/>
    </source>
</evidence>
<dbReference type="InterPro" id="IPR045242">
    <property type="entry name" value="Syntaxin"/>
</dbReference>
<dbReference type="SMART" id="SM00397">
    <property type="entry name" value="t_SNARE"/>
    <property type="match status" value="1"/>
</dbReference>
<reference evidence="10" key="3">
    <citation type="submission" date="2025-08" db="UniProtKB">
        <authorList>
            <consortium name="RefSeq"/>
        </authorList>
    </citation>
    <scope>IDENTIFICATION</scope>
    <source>
        <strain evidence="10">NI907</strain>
    </source>
</reference>
<dbReference type="Proteomes" id="UP000515153">
    <property type="component" value="Chromosome V"/>
</dbReference>
<name>A0A6P8ATZ7_PYRGI</name>
<evidence type="ECO:0000256" key="7">
    <source>
        <dbReference type="SAM" id="Phobius"/>
    </source>
</evidence>
<evidence type="ECO:0000313" key="10">
    <source>
        <dbReference type="RefSeq" id="XP_030978388.1"/>
    </source>
</evidence>
<keyword evidence="4 7" id="KW-1133">Transmembrane helix</keyword>
<comment type="subcellular location">
    <subcellularLocation>
        <location evidence="1">Membrane</location>
        <topology evidence="1">Single-pass type IV membrane protein</topology>
    </subcellularLocation>
</comment>
<dbReference type="RefSeq" id="XP_030978388.1">
    <property type="nucleotide sequence ID" value="XM_031128267.1"/>
</dbReference>
<evidence type="ECO:0000259" key="8">
    <source>
        <dbReference type="PROSITE" id="PS50192"/>
    </source>
</evidence>
<dbReference type="GeneID" id="41963176"/>
<dbReference type="Pfam" id="PF05739">
    <property type="entry name" value="SNARE"/>
    <property type="match status" value="1"/>
</dbReference>
<keyword evidence="9" id="KW-1185">Reference proteome</keyword>
<dbReference type="GO" id="GO:0000149">
    <property type="term" value="F:SNARE binding"/>
    <property type="evidence" value="ECO:0007669"/>
    <property type="project" value="TreeGrafter"/>
</dbReference>
<comment type="similarity">
    <text evidence="2">Belongs to the syntaxin family.</text>
</comment>
<sequence length="346" mass="39328">MSYNNQQYGGNPYGQAPSTEAGYGYGNGGNEHEMQQYGQPQQQQQQQQNGYGYGQQQQEPAGPPVMSQQDFLGQVTFTRGEINRLTSDVQTIATLHSRSLQGGDAGAQQQLERQIAETSRRTTSIRTTIKQLKKDVEHTQDGSRSIKERQWNTLNDTFKQELRNYIQEEQRYKEGYREQIARQYRIVNPDASEEEVRRAADQNWDDEGVFQQALRQNRAAQGQAVLGAVRARHNEMRQIEDSIVELAKMFEDLDTLVIQQEPIVQRVEQQAEDTTQNLNHANTEVKKAADHARNRRKLKWWCLGITTVIIIAIIVAIVAAGFANCWWPSGNCKNNNNSNGNDGNTK</sequence>
<dbReference type="InterPro" id="IPR010989">
    <property type="entry name" value="SNARE"/>
</dbReference>
<protein>
    <recommendedName>
        <fullName evidence="8">t-SNARE coiled-coil homology domain-containing protein</fullName>
    </recommendedName>
</protein>
<dbReference type="SMART" id="SM00503">
    <property type="entry name" value="SynN"/>
    <property type="match status" value="1"/>
</dbReference>
<dbReference type="PANTHER" id="PTHR19957:SF307">
    <property type="entry name" value="PROTEIN SSO1-RELATED"/>
    <property type="match status" value="1"/>
</dbReference>
<feature type="transmembrane region" description="Helical" evidence="7">
    <location>
        <begin position="300"/>
        <end position="323"/>
    </location>
</feature>
<evidence type="ECO:0000256" key="1">
    <source>
        <dbReference type="ARBA" id="ARBA00004211"/>
    </source>
</evidence>
<dbReference type="Gene3D" id="1.20.5.110">
    <property type="match status" value="1"/>
</dbReference>
<reference evidence="9 10" key="1">
    <citation type="journal article" date="2019" name="Mol. Biol. Evol.">
        <title>Blast fungal genomes show frequent chromosomal changes, gene gains and losses, and effector gene turnover.</title>
        <authorList>
            <person name="Gomez Luciano L.B."/>
            <person name="Jason Tsai I."/>
            <person name="Chuma I."/>
            <person name="Tosa Y."/>
            <person name="Chen Y.H."/>
            <person name="Li J.Y."/>
            <person name="Li M.Y."/>
            <person name="Jade Lu M.Y."/>
            <person name="Nakayashiki H."/>
            <person name="Li W.H."/>
        </authorList>
    </citation>
    <scope>NUCLEOTIDE SEQUENCE [LARGE SCALE GENOMIC DNA]</scope>
    <source>
        <strain evidence="9 10">NI907</strain>
    </source>
</reference>
<dbReference type="InterPro" id="IPR000727">
    <property type="entry name" value="T_SNARE_dom"/>
</dbReference>
<dbReference type="InterPro" id="IPR006011">
    <property type="entry name" value="Syntaxin_N"/>
</dbReference>
<dbReference type="GO" id="GO:0012505">
    <property type="term" value="C:endomembrane system"/>
    <property type="evidence" value="ECO:0007669"/>
    <property type="project" value="TreeGrafter"/>
</dbReference>
<dbReference type="GO" id="GO:0031201">
    <property type="term" value="C:SNARE complex"/>
    <property type="evidence" value="ECO:0007669"/>
    <property type="project" value="TreeGrafter"/>
</dbReference>
<dbReference type="GO" id="GO:0048278">
    <property type="term" value="P:vesicle docking"/>
    <property type="evidence" value="ECO:0007669"/>
    <property type="project" value="TreeGrafter"/>
</dbReference>
<evidence type="ECO:0000313" key="9">
    <source>
        <dbReference type="Proteomes" id="UP000515153"/>
    </source>
</evidence>
<evidence type="ECO:0000256" key="6">
    <source>
        <dbReference type="SAM" id="MobiDB-lite"/>
    </source>
</evidence>
<dbReference type="GO" id="GO:0006887">
    <property type="term" value="P:exocytosis"/>
    <property type="evidence" value="ECO:0007669"/>
    <property type="project" value="TreeGrafter"/>
</dbReference>
<dbReference type="SUPFAM" id="SSF47661">
    <property type="entry name" value="t-snare proteins"/>
    <property type="match status" value="1"/>
</dbReference>
<keyword evidence="3 7" id="KW-0812">Transmembrane</keyword>
<dbReference type="KEGG" id="pgri:PgNI_08268"/>
<gene>
    <name evidence="10" type="ORF">PgNI_08268</name>
</gene>
<evidence type="ECO:0000256" key="3">
    <source>
        <dbReference type="ARBA" id="ARBA00022692"/>
    </source>
</evidence>
<dbReference type="GO" id="GO:0006886">
    <property type="term" value="P:intracellular protein transport"/>
    <property type="evidence" value="ECO:0007669"/>
    <property type="project" value="TreeGrafter"/>
</dbReference>
<evidence type="ECO:0000256" key="5">
    <source>
        <dbReference type="ARBA" id="ARBA00023136"/>
    </source>
</evidence>
<accession>A0A6P8ATZ7</accession>
<reference evidence="10" key="2">
    <citation type="submission" date="2019-10" db="EMBL/GenBank/DDBJ databases">
        <authorList>
            <consortium name="NCBI Genome Project"/>
        </authorList>
    </citation>
    <scope>NUCLEOTIDE SEQUENCE</scope>
    <source>
        <strain evidence="10">NI907</strain>
    </source>
</reference>
<dbReference type="AlphaFoldDB" id="A0A6P8ATZ7"/>
<feature type="domain" description="T-SNARE coiled-coil homology" evidence="8">
    <location>
        <begin position="226"/>
        <end position="288"/>
    </location>
</feature>
<dbReference type="GO" id="GO:0006906">
    <property type="term" value="P:vesicle fusion"/>
    <property type="evidence" value="ECO:0007669"/>
    <property type="project" value="TreeGrafter"/>
</dbReference>
<keyword evidence="5 7" id="KW-0472">Membrane</keyword>
<dbReference type="PROSITE" id="PS50192">
    <property type="entry name" value="T_SNARE"/>
    <property type="match status" value="1"/>
</dbReference>
<dbReference type="Gene3D" id="1.20.58.70">
    <property type="match status" value="1"/>
</dbReference>
<proteinExistence type="inferred from homology"/>
<feature type="compositionally biased region" description="Low complexity" evidence="6">
    <location>
        <begin position="35"/>
        <end position="58"/>
    </location>
</feature>
<dbReference type="CDD" id="cd15849">
    <property type="entry name" value="SNARE_Sso1"/>
    <property type="match status" value="1"/>
</dbReference>
<organism evidence="9 10">
    <name type="scientific">Pyricularia grisea</name>
    <name type="common">Crabgrass-specific blast fungus</name>
    <name type="synonym">Magnaporthe grisea</name>
    <dbReference type="NCBI Taxonomy" id="148305"/>
    <lineage>
        <taxon>Eukaryota</taxon>
        <taxon>Fungi</taxon>
        <taxon>Dikarya</taxon>
        <taxon>Ascomycota</taxon>
        <taxon>Pezizomycotina</taxon>
        <taxon>Sordariomycetes</taxon>
        <taxon>Sordariomycetidae</taxon>
        <taxon>Magnaporthales</taxon>
        <taxon>Pyriculariaceae</taxon>
        <taxon>Pyricularia</taxon>
    </lineage>
</organism>
<evidence type="ECO:0000256" key="2">
    <source>
        <dbReference type="ARBA" id="ARBA00009063"/>
    </source>
</evidence>
<feature type="region of interest" description="Disordered" evidence="6">
    <location>
        <begin position="1"/>
        <end position="67"/>
    </location>
</feature>